<evidence type="ECO:0000313" key="5">
    <source>
        <dbReference type="EMBL" id="RKS44197.1"/>
    </source>
</evidence>
<dbReference type="PANTHER" id="PTHR43280">
    <property type="entry name" value="ARAC-FAMILY TRANSCRIPTIONAL REGULATOR"/>
    <property type="match status" value="1"/>
</dbReference>
<dbReference type="InterPro" id="IPR020449">
    <property type="entry name" value="Tscrpt_reg_AraC-type_HTH"/>
</dbReference>
<dbReference type="EMBL" id="RBLI01000002">
    <property type="protein sequence ID" value="RKS44197.1"/>
    <property type="molecule type" value="Genomic_DNA"/>
</dbReference>
<accession>A0ABX9S837</accession>
<evidence type="ECO:0000259" key="4">
    <source>
        <dbReference type="PROSITE" id="PS01124"/>
    </source>
</evidence>
<feature type="domain" description="HTH araC/xylS-type" evidence="4">
    <location>
        <begin position="194"/>
        <end position="292"/>
    </location>
</feature>
<dbReference type="CDD" id="cd06999">
    <property type="entry name" value="cupin_HpaA-like_N"/>
    <property type="match status" value="1"/>
</dbReference>
<comment type="caution">
    <text evidence="5">The sequence shown here is derived from an EMBL/GenBank/DDBJ whole genome shotgun (WGS) entry which is preliminary data.</text>
</comment>
<evidence type="ECO:0000256" key="1">
    <source>
        <dbReference type="ARBA" id="ARBA00023015"/>
    </source>
</evidence>
<dbReference type="PRINTS" id="PR00032">
    <property type="entry name" value="HTHARAC"/>
</dbReference>
<evidence type="ECO:0000256" key="3">
    <source>
        <dbReference type="ARBA" id="ARBA00023163"/>
    </source>
</evidence>
<keyword evidence="2" id="KW-0238">DNA-binding</keyword>
<evidence type="ECO:0000256" key="2">
    <source>
        <dbReference type="ARBA" id="ARBA00023125"/>
    </source>
</evidence>
<dbReference type="InterPro" id="IPR047264">
    <property type="entry name" value="Cupin_HpaA-like_N"/>
</dbReference>
<dbReference type="InterPro" id="IPR014710">
    <property type="entry name" value="RmlC-like_jellyroll"/>
</dbReference>
<sequence>MDAGGKDLYESCMSVPGPIPVFNLFGETAAFPDVIHCERIWDRARLHDWAISPHRHREMMQVFAMRQGEAQVMLDGDAACLHDGQFLFVPALVVHGFRFRKGSEGLVLSFPLSVAAGLQAASAEIGRHLSRPFFGALDEGLLTLIGQLSDAFAGQGAYRGPLLAALSHALLTAICELDRAASAETVGGSPQRLQRLAALVAAHMAEGWRPGDYARALAITPGHLNRLCREATGVSASRHIEGLVMAEACRLLAFTQLPVAEIGYRLGFHDPAHFSRRFRLLRGTTPSAYRRPFMTVA</sequence>
<dbReference type="Pfam" id="PF07883">
    <property type="entry name" value="Cupin_2"/>
    <property type="match status" value="1"/>
</dbReference>
<dbReference type="Gene3D" id="1.10.10.60">
    <property type="entry name" value="Homeodomain-like"/>
    <property type="match status" value="1"/>
</dbReference>
<evidence type="ECO:0000313" key="6">
    <source>
        <dbReference type="Proteomes" id="UP000273626"/>
    </source>
</evidence>
<dbReference type="InterPro" id="IPR009057">
    <property type="entry name" value="Homeodomain-like_sf"/>
</dbReference>
<dbReference type="InterPro" id="IPR018060">
    <property type="entry name" value="HTH_AraC"/>
</dbReference>
<keyword evidence="6" id="KW-1185">Reference proteome</keyword>
<dbReference type="Gene3D" id="2.60.120.10">
    <property type="entry name" value="Jelly Rolls"/>
    <property type="match status" value="1"/>
</dbReference>
<dbReference type="Proteomes" id="UP000273626">
    <property type="component" value="Unassembled WGS sequence"/>
</dbReference>
<keyword evidence="1" id="KW-0805">Transcription regulation</keyword>
<dbReference type="PROSITE" id="PS01124">
    <property type="entry name" value="HTH_ARAC_FAMILY_2"/>
    <property type="match status" value="1"/>
</dbReference>
<dbReference type="InterPro" id="IPR037923">
    <property type="entry name" value="HTH-like"/>
</dbReference>
<protein>
    <submittedName>
        <fullName evidence="5">AraC family transcriptional regulator</fullName>
    </submittedName>
</protein>
<proteinExistence type="predicted"/>
<keyword evidence="3" id="KW-0804">Transcription</keyword>
<gene>
    <name evidence="5" type="ORF">BDE18_3035</name>
</gene>
<dbReference type="Pfam" id="PF12833">
    <property type="entry name" value="HTH_18"/>
    <property type="match status" value="1"/>
</dbReference>
<dbReference type="InterPro" id="IPR013096">
    <property type="entry name" value="Cupin_2"/>
</dbReference>
<dbReference type="SUPFAM" id="SSF51215">
    <property type="entry name" value="Regulatory protein AraC"/>
    <property type="match status" value="1"/>
</dbReference>
<organism evidence="5 6">
    <name type="scientific">Paracoccus pantotrophus</name>
    <name type="common">Thiosphaera pantotropha</name>
    <dbReference type="NCBI Taxonomy" id="82367"/>
    <lineage>
        <taxon>Bacteria</taxon>
        <taxon>Pseudomonadati</taxon>
        <taxon>Pseudomonadota</taxon>
        <taxon>Alphaproteobacteria</taxon>
        <taxon>Rhodobacterales</taxon>
        <taxon>Paracoccaceae</taxon>
        <taxon>Paracoccus</taxon>
    </lineage>
</organism>
<dbReference type="SUPFAM" id="SSF46689">
    <property type="entry name" value="Homeodomain-like"/>
    <property type="match status" value="1"/>
</dbReference>
<reference evidence="5" key="1">
    <citation type="submission" date="2018-10" db="EMBL/GenBank/DDBJ databases">
        <title>Genomic Encyclopedia of Archaeal and Bacterial Type Strains, Phase II (KMG-II): from individual species to whole genera.</title>
        <authorList>
            <person name="Goeker M."/>
        </authorList>
    </citation>
    <scope>NUCLEOTIDE SEQUENCE [LARGE SCALE GENOMIC DNA]</scope>
    <source>
        <strain evidence="5">DSM 2944</strain>
    </source>
</reference>
<dbReference type="SMART" id="SM00342">
    <property type="entry name" value="HTH_ARAC"/>
    <property type="match status" value="1"/>
</dbReference>
<dbReference type="PANTHER" id="PTHR43280:SF32">
    <property type="entry name" value="TRANSCRIPTIONAL REGULATORY PROTEIN"/>
    <property type="match status" value="1"/>
</dbReference>
<name>A0ABX9S837_PARPN</name>